<sequence>MVAALKGVQGSGDAISDVTLTGVPLATSGGLQAAVVNIVNSTSETASYAVQVDWRDTAGQAVASTVVGAEDVGAGQSASPVSFSHRPPSDQLTPVVVKAQRY</sequence>
<proteinExistence type="predicted"/>
<evidence type="ECO:0000256" key="1">
    <source>
        <dbReference type="SAM" id="MobiDB-lite"/>
    </source>
</evidence>
<dbReference type="AlphaFoldDB" id="A0AB33JZW0"/>
<reference evidence="2" key="1">
    <citation type="submission" date="2024-07" db="EMBL/GenBank/DDBJ databases">
        <title>Complete genome sequences of cellulolytic bacteria, Kitasatospora sp. CMC57 and Streptomyces sp. CMC78, isolated from Japanese agricultural soil.</title>
        <authorList>
            <person name="Hashimoto T."/>
            <person name="Ito M."/>
            <person name="Iwamoto M."/>
            <person name="Fukahori D."/>
            <person name="Shoda T."/>
            <person name="Sakoda M."/>
            <person name="Morohoshi T."/>
            <person name="Mitsuboshi M."/>
            <person name="Nishizawa T."/>
        </authorList>
    </citation>
    <scope>NUCLEOTIDE SEQUENCE</scope>
    <source>
        <strain evidence="2">CMC57</strain>
    </source>
</reference>
<accession>A0AB33JZW0</accession>
<protein>
    <submittedName>
        <fullName evidence="2">Uncharacterized protein</fullName>
    </submittedName>
</protein>
<gene>
    <name evidence="2" type="ORF">KCMC57_11830</name>
</gene>
<feature type="region of interest" description="Disordered" evidence="1">
    <location>
        <begin position="74"/>
        <end position="102"/>
    </location>
</feature>
<dbReference type="EMBL" id="AP035881">
    <property type="protein sequence ID" value="BFP44815.1"/>
    <property type="molecule type" value="Genomic_DNA"/>
</dbReference>
<organism evidence="2">
    <name type="scientific">Kitasatospora sp. CMC57</name>
    <dbReference type="NCBI Taxonomy" id="3231513"/>
    <lineage>
        <taxon>Bacteria</taxon>
        <taxon>Bacillati</taxon>
        <taxon>Actinomycetota</taxon>
        <taxon>Actinomycetes</taxon>
        <taxon>Kitasatosporales</taxon>
        <taxon>Streptomycetaceae</taxon>
        <taxon>Kitasatospora</taxon>
    </lineage>
</organism>
<name>A0AB33JZW0_9ACTN</name>
<evidence type="ECO:0000313" key="2">
    <source>
        <dbReference type="EMBL" id="BFP44815.1"/>
    </source>
</evidence>